<dbReference type="EMBL" id="FMKA01000013">
    <property type="protein sequence ID" value="SCP97692.1"/>
    <property type="molecule type" value="Genomic_DNA"/>
</dbReference>
<dbReference type="PANTHER" id="PTHR43280">
    <property type="entry name" value="ARAC-FAMILY TRANSCRIPTIONAL REGULATOR"/>
    <property type="match status" value="1"/>
</dbReference>
<dbReference type="SMART" id="SM00342">
    <property type="entry name" value="HTH_ARAC"/>
    <property type="match status" value="1"/>
</dbReference>
<evidence type="ECO:0000256" key="3">
    <source>
        <dbReference type="ARBA" id="ARBA00023163"/>
    </source>
</evidence>
<dbReference type="InterPro" id="IPR009057">
    <property type="entry name" value="Homeodomain-like_sf"/>
</dbReference>
<feature type="domain" description="HTH araC/xylS-type" evidence="4">
    <location>
        <begin position="223"/>
        <end position="320"/>
    </location>
</feature>
<evidence type="ECO:0000259" key="4">
    <source>
        <dbReference type="PROSITE" id="PS01124"/>
    </source>
</evidence>
<proteinExistence type="predicted"/>
<dbReference type="InterPro" id="IPR003313">
    <property type="entry name" value="AraC-bd"/>
</dbReference>
<dbReference type="GO" id="GO:0003700">
    <property type="term" value="F:DNA-binding transcription factor activity"/>
    <property type="evidence" value="ECO:0007669"/>
    <property type="project" value="InterPro"/>
</dbReference>
<evidence type="ECO:0000313" key="5">
    <source>
        <dbReference type="EMBL" id="SCP97692.1"/>
    </source>
</evidence>
<dbReference type="Pfam" id="PF12833">
    <property type="entry name" value="HTH_18"/>
    <property type="match status" value="1"/>
</dbReference>
<dbReference type="Gene3D" id="2.60.120.10">
    <property type="entry name" value="Jelly Rolls"/>
    <property type="match status" value="1"/>
</dbReference>
<keyword evidence="1" id="KW-0805">Transcription regulation</keyword>
<dbReference type="InterPro" id="IPR014710">
    <property type="entry name" value="RmlC-like_jellyroll"/>
</dbReference>
<keyword evidence="2" id="KW-0238">DNA-binding</keyword>
<dbReference type="OrthoDB" id="2055228at2"/>
<sequence length="331" mass="38607">MEQNLINKLWEHSDKIEEENAKRALLSVPKKEAEKPSSDSPLLFSASFFFRDASQSLFMSFHRESGNSIKHYHDFFELIYVCKGSPIGVINGQEIHLQEGNLCIMNPNAVHYFKKYTKETDLILNIVLPTNLFQKSLFQVLFHDPLLNAFFIRYRVENVKQPSFLYLQSLDKDTDHLIELLTKEYLDKKQYSQVIIESLLTLIFSFIIRCGTEHSRHGNTAMAEIIDYIYMNYQTVSMNAVASQFNYHPKYLSALIHKQTGQTFRDLIVHIRLQNAINYLLYTDYSIEHIVAIIGYKDKSSFYSLFKKEYGMSPAEYRKQHGDSGFYANPL</sequence>
<dbReference type="InterPro" id="IPR037923">
    <property type="entry name" value="HTH-like"/>
</dbReference>
<dbReference type="Proteomes" id="UP000199315">
    <property type="component" value="Unassembled WGS sequence"/>
</dbReference>
<evidence type="ECO:0000256" key="1">
    <source>
        <dbReference type="ARBA" id="ARBA00023015"/>
    </source>
</evidence>
<evidence type="ECO:0000256" key="2">
    <source>
        <dbReference type="ARBA" id="ARBA00023125"/>
    </source>
</evidence>
<accession>A0A1D3TUF3</accession>
<keyword evidence="3" id="KW-0804">Transcription</keyword>
<dbReference type="PROSITE" id="PS01124">
    <property type="entry name" value="HTH_ARAC_FAMILY_2"/>
    <property type="match status" value="1"/>
</dbReference>
<dbReference type="SUPFAM" id="SSF51215">
    <property type="entry name" value="Regulatory protein AraC"/>
    <property type="match status" value="1"/>
</dbReference>
<name>A0A1D3TUF3_9FIRM</name>
<dbReference type="RefSeq" id="WP_091234046.1">
    <property type="nucleotide sequence ID" value="NZ_FMKA01000013.1"/>
</dbReference>
<reference evidence="5 6" key="1">
    <citation type="submission" date="2016-09" db="EMBL/GenBank/DDBJ databases">
        <authorList>
            <person name="Capua I."/>
            <person name="De Benedictis P."/>
            <person name="Joannis T."/>
            <person name="Lombin L.H."/>
            <person name="Cattoli G."/>
        </authorList>
    </citation>
    <scope>NUCLEOTIDE SEQUENCE [LARGE SCALE GENOMIC DNA]</scope>
    <source>
        <strain evidence="5 6">GluBS11</strain>
    </source>
</reference>
<dbReference type="PRINTS" id="PR00032">
    <property type="entry name" value="HTHARAC"/>
</dbReference>
<organism evidence="5 6">
    <name type="scientific">Anaerobium acetethylicum</name>
    <dbReference type="NCBI Taxonomy" id="1619234"/>
    <lineage>
        <taxon>Bacteria</taxon>
        <taxon>Bacillati</taxon>
        <taxon>Bacillota</taxon>
        <taxon>Clostridia</taxon>
        <taxon>Lachnospirales</taxon>
        <taxon>Lachnospiraceae</taxon>
        <taxon>Anaerobium</taxon>
    </lineage>
</organism>
<dbReference type="SUPFAM" id="SSF46689">
    <property type="entry name" value="Homeodomain-like"/>
    <property type="match status" value="1"/>
</dbReference>
<dbReference type="InterPro" id="IPR018060">
    <property type="entry name" value="HTH_AraC"/>
</dbReference>
<dbReference type="Pfam" id="PF02311">
    <property type="entry name" value="AraC_binding"/>
    <property type="match status" value="1"/>
</dbReference>
<keyword evidence="6" id="KW-1185">Reference proteome</keyword>
<gene>
    <name evidence="5" type="ORF">SAMN05421730_10136</name>
</gene>
<dbReference type="AlphaFoldDB" id="A0A1D3TUF3"/>
<evidence type="ECO:0000313" key="6">
    <source>
        <dbReference type="Proteomes" id="UP000199315"/>
    </source>
</evidence>
<dbReference type="GO" id="GO:0043565">
    <property type="term" value="F:sequence-specific DNA binding"/>
    <property type="evidence" value="ECO:0007669"/>
    <property type="project" value="InterPro"/>
</dbReference>
<dbReference type="InterPro" id="IPR020449">
    <property type="entry name" value="Tscrpt_reg_AraC-type_HTH"/>
</dbReference>
<dbReference type="STRING" id="1619234.SAMN05421730_10136"/>
<protein>
    <submittedName>
        <fullName evidence="5">AraC-like ligand binding domain-containing protein</fullName>
    </submittedName>
</protein>
<dbReference type="Gene3D" id="1.10.10.60">
    <property type="entry name" value="Homeodomain-like"/>
    <property type="match status" value="2"/>
</dbReference>
<dbReference type="PANTHER" id="PTHR43280:SF28">
    <property type="entry name" value="HTH-TYPE TRANSCRIPTIONAL ACTIVATOR RHAS"/>
    <property type="match status" value="1"/>
</dbReference>